<feature type="compositionally biased region" description="Polar residues" evidence="4">
    <location>
        <begin position="2745"/>
        <end position="2763"/>
    </location>
</feature>
<feature type="compositionally biased region" description="Polar residues" evidence="4">
    <location>
        <begin position="2793"/>
        <end position="2807"/>
    </location>
</feature>
<dbReference type="KEGG" id="lbc:LACBIDRAFT_292160"/>
<evidence type="ECO:0000256" key="3">
    <source>
        <dbReference type="ARBA" id="ARBA00023212"/>
    </source>
</evidence>
<name>B0CUW9_LACBS</name>
<protein>
    <submittedName>
        <fullName evidence="6">Predicted protein</fullName>
    </submittedName>
</protein>
<sequence length="2813" mass="315241">MAPKKAKGKQKQEEKPSKAVYQGVTLFDPPVVNNFKDVPEGGATGAFNEGETGVDPYIPTQEDSWGANVHQEIHNWPDVQPTTAIPIPPPTVTITAPVSDTASGHMPTNRLSASGAVNEGYDSWSVNNHEGTENPQTWDTHHSQTSTVTAAPSAITSPVSQPISLSAAAAFLDTQKTSSASEAARKLEAKHGISSHHHPWPPPSNPQAPSHPVPAHRDKVPTSSAMKRSVQQQPMVWRDSKAPSSVQGRTNEGSWGQPHGGANVSWGQTRGSGAGHHQQGQPQHRVVQSWETWGKPPNSVIRVTPPSPESSSEDSDELEDEDDEWETVGHQAGGGRGQPEGNFGQTAGSWGETGGWGQGGQGSVTWGTASPAGQHKQADWGTWGAETKRLPKVTFAPSAPDGSRNILSPQQRSQILNSLLNLPQSQNTKAAQHQHQQKQKAQNQPASNKHTTKQQTQPQWQGWGAEDGWGTQEQSSKKKNKQQQQPQAQSQQQWGSWGEEASWGNPEQASDKKSKKREDHLSVPGQWGDENRWGAAEHGDEKSGRHQQTEGQWGSWGAENAQGTRANKKAKKNPDHTSHNGNWGDDDWGMAGNGGKGANKRQDDANGAWGSWGEDAGWGAIQEETEDEETEDTHHDNSTSKNVWSGNLGNNSYSMPSKTLTHAYKGTTTTLHTAIPRSSLSEHANIQFLESKGVAFQPVTNAFFGTNRLARERIHWMFPSDKDERVAALLIWIQTVSYNLGAFGLHRFLQSRERGALFANAAFRLPDHPKEPVFDWLTFDQLQATKDRTLQESVAFYNPAVQVIVFVYLPSQSGNSVAIWRRKIIVPNNVRLVLQAEINVAMAALRREKDYVVHVDDLSFLLFDYVRILSVRLLDIIRTVTAFGVPYTVAPTGTTATELTRVEESNGLNPRIQTEMLPSSRSHGEEQALESHEFLDKMPPIEVFAGLDAVQSSAEEVPGLATRAELQQWLAEHDTIEKETEIFDTGELKKLRQLTKAATQRNLSPQDTDVIELTLTTIYELDKLLHLLRDRSEHLELLSVRLTWEENRIGSWKDRRGIINDLNVFLTKRARWSPSIYDGPSPMAEDVTMPSRRASVTSLASVGSDTSISVPSFSRSARFKLAELLSRDAAQFGARITSLRHGKVAAAGKALDKLIDNSRKPVPEVLLDEQDHLEEKSINEMEHVGKFVMNLVMQWRKADEIYVETKKDQLSAQNLLEEIETAKLQLPTSRQSSLFASRADAILKRLSVRCDPASTTSTFPLPEHPLFLDQKAFNVTLAENLSLEIATATTMARAVHVAAQEYRNKYDAVKRVETMVQSANELSESFATVIQRLKDGVTGSDEDGTPPDLTTEACLEPTRHSVFVALLPSMLEEMSRICEPSDELLRTSHIHLHSLDLLDIDAIYRDNAAADIRRLSTMRQEAQSLCDSVSEKVVKLREARRIWSLMDDKLKELDGIRLRIFEVMEKQRWRQESNGTGAPLTPESPTILLSSVGSTHADINVELHRLRHDISNTVEIPVETLAIDLQPPLKDYLLESSKALKRRVENVEQMLQLLTAIQKQSAAMNLVREEHNGFLLRIENLKIQYRQTIDDTLGDHTVIGPSNNDTKNMFTEMKSVQDEVTTFLDSLSKRIPFVSGRPSPGSPTFSKRHFSTPSLKLAGTQPPDMIIDLPFDLGVLDASVRADSNSYAMRLSGRLEMLKESHMHLEVAQMAKELDSTLSATLDDVDNVIEDLNGHKLALADFVAQDEGVLTSLDKLSSVVEDSSLSNRRRISLSFASIRELLRRINTSSAPLERTHCDQIYVARMRNVENAEECFRTWEEHVARLKDDISQARATELHRQEAVRNLEEKTRREEQERLAAEERENIRLAEERLAMEEKQRLEAERQAQERMQEAEHQRLLALETERIRFEAEQKEARERQRLEEEAAVEAARLKAEEERIVREEAEKARLQREREEMEEKLRLVQEELEEQRRWHAERERLDVEKAEKERERLEAEKAELERLREKEEKEREHLEAEKAESERRELEEKERERLEAEKAELERRELEEEEQKRREKKVQEQERLDAEKAERERRELEEEGRKQQEKEAREKEQQLANEAEEKRLMQEAEERQLAQELREEKEKRERQLAKEAEEQPLAHEAGDRQLAQDGEQKGMIHEAEEGRWTKDAKEQVPRGVEFKQQKAFLETEENIATHKTPGLSKRADQKAGGVRALMQLYSESDVFGLNLAPLNSPGTQNKEVLNTQALIFALRKRLHSLNINEVLRPTKPSAYLPTRAQITQMTEDFLHISSDVDKLPPSVDTPAINTELRSLRMEVEAFSRLLTNTEPLIQMSEAVRLCDAGLSDLLEHIDSYPALPPDVMSSSFEASKNASPEEQLSARLAFVQGLIQDMKLKFSAVSNDARAISEHRRVDQTWLELEDMGNDRLGGKKSRPVSVVSSRHSSGRSSSVSMNTSSAKKVGSYSHLSASSGPSRGRLNVPPRVTSRRVVSGEQPRTRPSSRLSVASTSRSVSGSSLFGSTFASRQRTTSLSNSTSTAARPPAVTPSRSRAHTGQNKRTGSPSMSERSTSRSAMAPRTSTTSTSTWSRAPRNSLSSMVARVTTPQKKTSSSPRKKYIADPKSKLDVAVGDVVNQLPVGINIEGVSETWKDQSGKYWIGNQDAKLCFCRILRSQTVMVRVGGGWTELSRFIQDHFADSFRLLPESPPRYGMPEEKWISSATLLEAPEFKSPPLPPRTPEPKLPFVPSFSLLTPSGQSPQSIRSSPSAKGSPLTPLQFMRRAEPDPSLLRPVTPSKPPQRTKNTNNTHTPARNSVWRP</sequence>
<feature type="compositionally biased region" description="Low complexity" evidence="4">
    <location>
        <begin position="2432"/>
        <end position="2454"/>
    </location>
</feature>
<feature type="compositionally biased region" description="Basic and acidic residues" evidence="4">
    <location>
        <begin position="529"/>
        <end position="548"/>
    </location>
</feature>
<feature type="compositionally biased region" description="Low complexity" evidence="4">
    <location>
        <begin position="2558"/>
        <end position="2588"/>
    </location>
</feature>
<evidence type="ECO:0000256" key="2">
    <source>
        <dbReference type="ARBA" id="ARBA00022490"/>
    </source>
</evidence>
<dbReference type="GO" id="GO:0005856">
    <property type="term" value="C:cytoskeleton"/>
    <property type="evidence" value="ECO:0007669"/>
    <property type="project" value="UniProtKB-SubCell"/>
</dbReference>
<keyword evidence="7" id="KW-1185">Reference proteome</keyword>
<feature type="compositionally biased region" description="Low complexity" evidence="4">
    <location>
        <begin position="275"/>
        <end position="284"/>
    </location>
</feature>
<dbReference type="PANTHER" id="PTHR48176:SF1">
    <property type="entry name" value="DDRGK DOMAIN-CONTAINING PROTEIN 1"/>
    <property type="match status" value="1"/>
</dbReference>
<feature type="region of interest" description="Disordered" evidence="4">
    <location>
        <begin position="2002"/>
        <end position="2150"/>
    </location>
</feature>
<comment type="subcellular location">
    <subcellularLocation>
        <location evidence="1">Cytoplasm</location>
        <location evidence="1">Cytoskeleton</location>
    </subcellularLocation>
</comment>
<dbReference type="HOGENOM" id="CLU_226808_0_0_1"/>
<dbReference type="Gene3D" id="3.30.920.20">
    <property type="entry name" value="Gas2-like domain"/>
    <property type="match status" value="1"/>
</dbReference>
<dbReference type="InParanoid" id="B0CUW9"/>
<dbReference type="InterPro" id="IPR003108">
    <property type="entry name" value="GAR_dom"/>
</dbReference>
<feature type="region of interest" description="Disordered" evidence="4">
    <location>
        <begin position="187"/>
        <end position="610"/>
    </location>
</feature>
<feature type="compositionally biased region" description="Basic and acidic residues" evidence="4">
    <location>
        <begin position="509"/>
        <end position="521"/>
    </location>
</feature>
<dbReference type="RefSeq" id="XP_001874731.1">
    <property type="nucleotide sequence ID" value="XM_001874696.1"/>
</dbReference>
<organism evidence="7">
    <name type="scientific">Laccaria bicolor (strain S238N-H82 / ATCC MYA-4686)</name>
    <name type="common">Bicoloured deceiver</name>
    <name type="synonym">Laccaria laccata var. bicolor</name>
    <dbReference type="NCBI Taxonomy" id="486041"/>
    <lineage>
        <taxon>Eukaryota</taxon>
        <taxon>Fungi</taxon>
        <taxon>Dikarya</taxon>
        <taxon>Basidiomycota</taxon>
        <taxon>Agaricomycotina</taxon>
        <taxon>Agaricomycetes</taxon>
        <taxon>Agaricomycetidae</taxon>
        <taxon>Agaricales</taxon>
        <taxon>Agaricineae</taxon>
        <taxon>Hydnangiaceae</taxon>
        <taxon>Laccaria</taxon>
    </lineage>
</organism>
<feature type="compositionally biased region" description="Polar residues" evidence="4">
    <location>
        <begin position="445"/>
        <end position="460"/>
    </location>
</feature>
<feature type="region of interest" description="Disordered" evidence="4">
    <location>
        <begin position="2723"/>
        <end position="2813"/>
    </location>
</feature>
<feature type="region of interest" description="Disordered" evidence="4">
    <location>
        <begin position="1"/>
        <end position="57"/>
    </location>
</feature>
<feature type="region of interest" description="Disordered" evidence="4">
    <location>
        <begin position="624"/>
        <end position="648"/>
    </location>
</feature>
<evidence type="ECO:0000256" key="1">
    <source>
        <dbReference type="ARBA" id="ARBA00004245"/>
    </source>
</evidence>
<dbReference type="GO" id="GO:0008017">
    <property type="term" value="F:microtubule binding"/>
    <property type="evidence" value="ECO:0007669"/>
    <property type="project" value="InterPro"/>
</dbReference>
<feature type="compositionally biased region" description="Pro residues" evidence="4">
    <location>
        <begin position="200"/>
        <end position="212"/>
    </location>
</feature>
<feature type="compositionally biased region" description="Low complexity" evidence="4">
    <location>
        <begin position="2477"/>
        <end position="2488"/>
    </location>
</feature>
<accession>B0CUW9</accession>
<evidence type="ECO:0000313" key="6">
    <source>
        <dbReference type="EMBL" id="EDR14172.1"/>
    </source>
</evidence>
<dbReference type="InterPro" id="IPR050899">
    <property type="entry name" value="DDRGK_domain-containing"/>
</dbReference>
<feature type="compositionally biased region" description="Polar residues" evidence="4">
    <location>
        <begin position="2589"/>
        <end position="2608"/>
    </location>
</feature>
<feature type="compositionally biased region" description="Pro residues" evidence="4">
    <location>
        <begin position="2725"/>
        <end position="2739"/>
    </location>
</feature>
<feature type="domain" description="GAR" evidence="5">
    <location>
        <begin position="2616"/>
        <end position="2694"/>
    </location>
</feature>
<feature type="compositionally biased region" description="Acidic residues" evidence="4">
    <location>
        <begin position="311"/>
        <end position="326"/>
    </location>
</feature>
<feature type="compositionally biased region" description="Low complexity" evidence="4">
    <location>
        <begin position="2497"/>
        <end position="2534"/>
    </location>
</feature>
<feature type="compositionally biased region" description="Polar residues" evidence="4">
    <location>
        <begin position="2543"/>
        <end position="2557"/>
    </location>
</feature>
<dbReference type="Pfam" id="PF02187">
    <property type="entry name" value="GAS2"/>
    <property type="match status" value="1"/>
</dbReference>
<feature type="compositionally biased region" description="Low complexity" evidence="4">
    <location>
        <begin position="413"/>
        <end position="444"/>
    </location>
</feature>
<dbReference type="InterPro" id="IPR058258">
    <property type="entry name" value="CcmS-like"/>
</dbReference>
<feature type="compositionally biased region" description="Basic and acidic residues" evidence="4">
    <location>
        <begin position="2002"/>
        <end position="2143"/>
    </location>
</feature>
<feature type="region of interest" description="Disordered" evidence="4">
    <location>
        <begin position="127"/>
        <end position="147"/>
    </location>
</feature>
<evidence type="ECO:0000313" key="7">
    <source>
        <dbReference type="Proteomes" id="UP000001194"/>
    </source>
</evidence>
<dbReference type="InterPro" id="IPR036534">
    <property type="entry name" value="GAR_dom_sf"/>
</dbReference>
<dbReference type="PANTHER" id="PTHR48176">
    <property type="entry name" value="DDRGK DOMAIN-CONTAINING PROTEIN 1"/>
    <property type="match status" value="1"/>
</dbReference>
<feature type="compositionally biased region" description="Gly residues" evidence="4">
    <location>
        <begin position="351"/>
        <end position="362"/>
    </location>
</feature>
<feature type="region of interest" description="Disordered" evidence="4">
    <location>
        <begin position="2421"/>
        <end position="2612"/>
    </location>
</feature>
<keyword evidence="2" id="KW-0963">Cytoplasm</keyword>
<dbReference type="SUPFAM" id="SSF143575">
    <property type="entry name" value="GAS2 domain-like"/>
    <property type="match status" value="1"/>
</dbReference>
<dbReference type="GeneID" id="6070639"/>
<dbReference type="OrthoDB" id="10017054at2759"/>
<evidence type="ECO:0000259" key="5">
    <source>
        <dbReference type="PROSITE" id="PS51460"/>
    </source>
</evidence>
<dbReference type="PROSITE" id="PS51460">
    <property type="entry name" value="GAR"/>
    <property type="match status" value="1"/>
</dbReference>
<feature type="compositionally biased region" description="Polar residues" evidence="4">
    <location>
        <begin position="221"/>
        <end position="234"/>
    </location>
</feature>
<reference evidence="6 7" key="1">
    <citation type="journal article" date="2008" name="Nature">
        <title>The genome of Laccaria bicolor provides insights into mycorrhizal symbiosis.</title>
        <authorList>
            <person name="Martin F."/>
            <person name="Aerts A."/>
            <person name="Ahren D."/>
            <person name="Brun A."/>
            <person name="Danchin E.G.J."/>
            <person name="Duchaussoy F."/>
            <person name="Gibon J."/>
            <person name="Kohler A."/>
            <person name="Lindquist E."/>
            <person name="Pereda V."/>
            <person name="Salamov A."/>
            <person name="Shapiro H.J."/>
            <person name="Wuyts J."/>
            <person name="Blaudez D."/>
            <person name="Buee M."/>
            <person name="Brokstein P."/>
            <person name="Canbaeck B."/>
            <person name="Cohen D."/>
            <person name="Courty P.E."/>
            <person name="Coutinho P.M."/>
            <person name="Delaruelle C."/>
            <person name="Detter J.C."/>
            <person name="Deveau A."/>
            <person name="DiFazio S."/>
            <person name="Duplessis S."/>
            <person name="Fraissinet-Tachet L."/>
            <person name="Lucic E."/>
            <person name="Frey-Klett P."/>
            <person name="Fourrey C."/>
            <person name="Feussner I."/>
            <person name="Gay G."/>
            <person name="Grimwood J."/>
            <person name="Hoegger P.J."/>
            <person name="Jain P."/>
            <person name="Kilaru S."/>
            <person name="Labbe J."/>
            <person name="Lin Y.C."/>
            <person name="Legue V."/>
            <person name="Le Tacon F."/>
            <person name="Marmeisse R."/>
            <person name="Melayah D."/>
            <person name="Montanini B."/>
            <person name="Muratet M."/>
            <person name="Nehls U."/>
            <person name="Niculita-Hirzel H."/>
            <person name="Oudot-Le Secq M.P."/>
            <person name="Peter M."/>
            <person name="Quesneville H."/>
            <person name="Rajashekar B."/>
            <person name="Reich M."/>
            <person name="Rouhier N."/>
            <person name="Schmutz J."/>
            <person name="Yin T."/>
            <person name="Chalot M."/>
            <person name="Henrissat B."/>
            <person name="Kuees U."/>
            <person name="Lucas S."/>
            <person name="Van de Peer Y."/>
            <person name="Podila G.K."/>
            <person name="Polle A."/>
            <person name="Pukkila P.J."/>
            <person name="Richardson P.M."/>
            <person name="Rouze P."/>
            <person name="Sanders I.R."/>
            <person name="Stajich J.E."/>
            <person name="Tunlid A."/>
            <person name="Tuskan G."/>
            <person name="Grigoriev I.V."/>
        </authorList>
    </citation>
    <scope>NUCLEOTIDE SEQUENCE [LARGE SCALE GENOMIC DNA]</scope>
    <source>
        <strain evidence="7">S238N-H82 / ATCC MYA-4686</strain>
    </source>
</reference>
<dbReference type="EMBL" id="DS547092">
    <property type="protein sequence ID" value="EDR14172.1"/>
    <property type="molecule type" value="Genomic_DNA"/>
</dbReference>
<feature type="compositionally biased region" description="Low complexity" evidence="4">
    <location>
        <begin position="482"/>
        <end position="493"/>
    </location>
</feature>
<keyword evidence="3" id="KW-0206">Cytoskeleton</keyword>
<dbReference type="SMART" id="SM00243">
    <property type="entry name" value="GAS2"/>
    <property type="match status" value="1"/>
</dbReference>
<feature type="compositionally biased region" description="Polar residues" evidence="4">
    <location>
        <begin position="639"/>
        <end position="648"/>
    </location>
</feature>
<dbReference type="Proteomes" id="UP000001194">
    <property type="component" value="Unassembled WGS sequence"/>
</dbReference>
<gene>
    <name evidence="6" type="ORF">LACBIDRAFT_292160</name>
</gene>
<proteinExistence type="predicted"/>
<feature type="compositionally biased region" description="Polar residues" evidence="4">
    <location>
        <begin position="242"/>
        <end position="254"/>
    </location>
</feature>
<evidence type="ECO:0000256" key="4">
    <source>
        <dbReference type="SAM" id="MobiDB-lite"/>
    </source>
</evidence>
<dbReference type="STRING" id="486041.B0CUW9"/>
<dbReference type="Pfam" id="PF26617">
    <property type="entry name" value="CcmS-like"/>
    <property type="match status" value="1"/>
</dbReference>
<dbReference type="GO" id="GO:0044389">
    <property type="term" value="F:ubiquitin-like protein ligase binding"/>
    <property type="evidence" value="ECO:0007669"/>
    <property type="project" value="TreeGrafter"/>
</dbReference>